<accession>A0A0M9GD51</accession>
<organism evidence="2 3">
    <name type="scientific">Pseudomonas asplenii</name>
    <dbReference type="NCBI Taxonomy" id="53407"/>
    <lineage>
        <taxon>Bacteria</taxon>
        <taxon>Pseudomonadati</taxon>
        <taxon>Pseudomonadota</taxon>
        <taxon>Gammaproteobacteria</taxon>
        <taxon>Pseudomonadales</taxon>
        <taxon>Pseudomonadaceae</taxon>
        <taxon>Pseudomonas</taxon>
    </lineage>
</organism>
<dbReference type="Proteomes" id="UP000037931">
    <property type="component" value="Unassembled WGS sequence"/>
</dbReference>
<proteinExistence type="predicted"/>
<keyword evidence="3" id="KW-1185">Reference proteome</keyword>
<dbReference type="OrthoDB" id="6091628at2"/>
<reference evidence="2 3" key="1">
    <citation type="journal article" date="2015" name="PLoS ONE">
        <title>Rice-Infecting Pseudomonas Genomes Are Highly Accessorized and Harbor Multiple Putative Virulence Mechanisms to Cause Sheath Brown Rot.</title>
        <authorList>
            <person name="Quibod I.L."/>
            <person name="Grande G."/>
            <person name="Oreiro E.G."/>
            <person name="Borja F.N."/>
            <person name="Dossa G.S."/>
            <person name="Mauleon R."/>
            <person name="Cruz C.V."/>
            <person name="Oliva R."/>
        </authorList>
    </citation>
    <scope>NUCLEOTIDE SEQUENCE [LARGE SCALE GENOMIC DNA]</scope>
    <source>
        <strain evidence="2 3">IRRI 6609</strain>
    </source>
</reference>
<comment type="caution">
    <text evidence="2">The sequence shown here is derived from an EMBL/GenBank/DDBJ whole genome shotgun (WGS) entry which is preliminary data.</text>
</comment>
<sequence length="1438" mass="157180">MTLIIPVNVQALRVSTNDASLVTKSTELFCGATTNYGGLPWREPDPNGAIVHSGTWTKANVSTNTYNPMNQNVIEQLKAGIHLHWALPDSIAQGRQAPDGTVDYPPAPNRWLVTRIIQQSQGTQVKQWVVESDYLMTPEQYRSEYYPASQRNSISLPVGWDVPPGYDVEGNGGAAYYPPSRRMGRVFELRNWQPTPDAPGAALTDVRHLPAFVLSPGNFMAAGQNLGSISALGNSGPTFSAYYPDCASAFGFHDTFLDLEQDKPQKWHLDNVQFQVSYQVSGWHSSAADDPLQGQAFRQALAVAEADNANRPADRRLTPAQVFAQVVQGFHGWQYQPTVDERPSRCLYSAQVAGIPWNTTGQNPLQPNTRPGFPKCYLAPLTTRDETVRAAMGSSSSSALAALIKEQWSGWKPQEPQGDLPPASDEIEHNLEFLLDALQMGLLERLGRSLTLVQLEQEVHQNGFGALQSGRIWMIRQKQTGSGSPYAAPQVVLPDDSNQLAEKLNSLNLYQQRLDALLNIIVSCRQQIFMDWYKYITGLYDETGSVPFDVTQLNSYLAEQILDLWAKFEAAFGKSADASPATGNIPVFPCGPQDFLSQAANGTYLTKASPQSLVGQLVSQANTLVGLLASDYSQFELQTTNAARFWQPNEPVLVVTGDSLQPARRNGNVKSLPCRLGGQLLSQVGTAAGARLTATVLQGSLALGVPQVNPGQGPEARDLQPILADLALVLGEKSLLDPLLAPQIAGALNGAPVADVLAAQQALIGKIQQAWTVNSSAPWKTLPIIENPSATGNGLTLTWSGQAPQGLALNHALDWQDPFLPLFLVWEASYVPFEHNRNGVPNYSTDYITEQFQLDEREIELVQGKTPAQPVQSQVKLSDSILLSSRIAEPLIEQLRRYLQDNDNPELQAIVQYLLDKPLLAQGLSGVNAGFLTRAAGLQLNPFNPFYDEESTPGALVDGFDNTQYINSLTHFVAWAAGEQTGQVPITQQSLYNLLRAGFFTLSKLQLVDVFGRRRDLIDTEHFEDSRKVTVSWQMQAPDNTAGKAYLAPRVAQPSRLLFRWLSAENDEVQMNPVPSTSPLCGWIVPNYLENALMLFTGTGEVLGSLGVFGAQQRVTWHSAPGNAARSMQQDLADANPHLVKLATFIQGKPRDFFAALLGTFDNAHTYILPDDKQAAQAQAVLMGQPLALVRASLRYEIQGLPASVTSSEELARLLPTQSDKTYDWTQRDSAGIGQVDIPVRLGDRDHLEDGLVAYLLDGETPYTTLYAPAAPTPAVEGIERPAADTITLNLRANIDPPARPYADARAQIADLRNVHVPLQKTLSLLVDPRARVHATTGLLPVKAIGIPPDITAAALRNIEMTFFTHPILRSRQGLSLPVPPESGFVWEWTTSVLRDGQQVPHDEALPPSQTGDRASFSYTPQTAEDGWLKLKPAPQTE</sequence>
<feature type="compositionally biased region" description="Polar residues" evidence="1">
    <location>
        <begin position="1408"/>
        <end position="1423"/>
    </location>
</feature>
<name>A0A0M9GD51_9PSED</name>
<gene>
    <name evidence="2" type="ORF">PF66_05379</name>
</gene>
<dbReference type="PATRIC" id="fig|50340.43.peg.3090"/>
<evidence type="ECO:0000256" key="1">
    <source>
        <dbReference type="SAM" id="MobiDB-lite"/>
    </source>
</evidence>
<dbReference type="STRING" id="50340.PF66_05379"/>
<evidence type="ECO:0000313" key="2">
    <source>
        <dbReference type="EMBL" id="KPA88147.1"/>
    </source>
</evidence>
<dbReference type="EMBL" id="JSYZ01000023">
    <property type="protein sequence ID" value="KPA88147.1"/>
    <property type="molecule type" value="Genomic_DNA"/>
</dbReference>
<protein>
    <submittedName>
        <fullName evidence="2">Uncharacterized protein</fullName>
    </submittedName>
</protein>
<dbReference type="RefSeq" id="WP_054064270.1">
    <property type="nucleotide sequence ID" value="NZ_JSYZ01000023.1"/>
</dbReference>
<feature type="region of interest" description="Disordered" evidence="1">
    <location>
        <begin position="1400"/>
        <end position="1438"/>
    </location>
</feature>
<evidence type="ECO:0000313" key="3">
    <source>
        <dbReference type="Proteomes" id="UP000037931"/>
    </source>
</evidence>